<evidence type="ECO:0000313" key="2">
    <source>
        <dbReference type="Proteomes" id="UP000663929"/>
    </source>
</evidence>
<proteinExistence type="predicted"/>
<organism evidence="1 2">
    <name type="scientific">Sulfidibacter corallicola</name>
    <dbReference type="NCBI Taxonomy" id="2818388"/>
    <lineage>
        <taxon>Bacteria</taxon>
        <taxon>Pseudomonadati</taxon>
        <taxon>Acidobacteriota</taxon>
        <taxon>Holophagae</taxon>
        <taxon>Acanthopleuribacterales</taxon>
        <taxon>Acanthopleuribacteraceae</taxon>
        <taxon>Sulfidibacter</taxon>
    </lineage>
</organism>
<keyword evidence="2" id="KW-1185">Reference proteome</keyword>
<dbReference type="RefSeq" id="WP_237382215.1">
    <property type="nucleotide sequence ID" value="NZ_CP071793.1"/>
</dbReference>
<reference evidence="1" key="1">
    <citation type="submission" date="2021-03" db="EMBL/GenBank/DDBJ databases">
        <title>Acanthopleuribacteraceae sp. M133.</title>
        <authorList>
            <person name="Wang G."/>
        </authorList>
    </citation>
    <scope>NUCLEOTIDE SEQUENCE</scope>
    <source>
        <strain evidence="1">M133</strain>
    </source>
</reference>
<dbReference type="EMBL" id="CP071793">
    <property type="protein sequence ID" value="QTD52106.1"/>
    <property type="molecule type" value="Genomic_DNA"/>
</dbReference>
<dbReference type="AlphaFoldDB" id="A0A8A4TQ49"/>
<dbReference type="KEGG" id="scor:J3U87_06495"/>
<protein>
    <submittedName>
        <fullName evidence="1">Uncharacterized protein</fullName>
    </submittedName>
</protein>
<dbReference type="Proteomes" id="UP000663929">
    <property type="component" value="Chromosome"/>
</dbReference>
<gene>
    <name evidence="1" type="ORF">J3U87_06495</name>
</gene>
<evidence type="ECO:0000313" key="1">
    <source>
        <dbReference type="EMBL" id="QTD52106.1"/>
    </source>
</evidence>
<accession>A0A8A4TQ49</accession>
<sequence>MNFHAHTKRNSGKSILGIAAALGASGAASDKYKWLKVREFRSQFAKQWKRLQNIAEYLGVNPLALLEGSESSSKQNQTPRGSYIYLEPEDMKLIAGLLKNKNTPINT</sequence>
<name>A0A8A4TQ49_SULCO</name>